<feature type="transmembrane region" description="Helical" evidence="5">
    <location>
        <begin position="506"/>
        <end position="533"/>
    </location>
</feature>
<feature type="chain" id="PRO_5028853323" evidence="6">
    <location>
        <begin position="23"/>
        <end position="797"/>
    </location>
</feature>
<dbReference type="PROSITE" id="PS50262">
    <property type="entry name" value="G_PROTEIN_RECEP_F1_2"/>
    <property type="match status" value="1"/>
</dbReference>
<feature type="transmembrane region" description="Helical" evidence="5">
    <location>
        <begin position="671"/>
        <end position="692"/>
    </location>
</feature>
<feature type="transmembrane region" description="Helical" evidence="5">
    <location>
        <begin position="585"/>
        <end position="604"/>
    </location>
</feature>
<feature type="transmembrane region" description="Helical" evidence="5">
    <location>
        <begin position="476"/>
        <end position="494"/>
    </location>
</feature>
<dbReference type="AlphaFoldDB" id="A0A7E4UYD4"/>
<evidence type="ECO:0000256" key="1">
    <source>
        <dbReference type="ARBA" id="ARBA00004370"/>
    </source>
</evidence>
<reference evidence="9" key="2">
    <citation type="submission" date="2020-10" db="UniProtKB">
        <authorList>
            <consortium name="WormBaseParasite"/>
        </authorList>
    </citation>
    <scope>IDENTIFICATION</scope>
</reference>
<sequence>MAFFKIVFVTWVLAIFTGTVDGSFSSHRWIAPLNNVDMIRLLCTEQMHKHVVLEVQQMRNEQTIADVKGTVASVVQAPITTLLRYKILCRKRYPQNSQKYVGLIWFMQSLDFCDVNRVIGNNPLLHYTRDFQLEMLRAGFSLVCQRTDDIGKYQLSAYADLFRIIYERNNVNRPIICNRLLEMHQDLYGHCHVDADEANMTIAQTRCEGHNAAPLIKLRSFFSRFSRHCQTLTEFFHRGDLYDTRLGEALANDTVFMNMLSSHVKRNIQSYSTLPQIVLKTRLLLQHMPLASIKVMDMVMAGRRCKNLELGHINLDASDNATITTHETEHNGSDDPCKYRIIDEINSTTADEFVRLGTNAYAGIIIEQFLLCCVIFNSVILSILLAQTKEKLSTATILFIFNIMFSNAFYVGSFICMFLDFLDGATIGDISEDQLTSSAPPVIIAETLQTHLFANNQFIKHLIQETLFSIAQNGSLLGLTSLLVLVFAVINKSMSGAAVKLSRRYVIALFSVVWVVLVTSHIVFSVMQFMVIWKLDHMFSMLSASPGSLNCSAPLTSDYTGISSQCDAVAIFHDNGVYLLRGHTLFTLVFMVISTIIFCLTLWYHWRVRSQHDFLGDNMRDQSPHRRRETLFNTLLLSICAFFVSVLGQSFIEIAVFFVDDNVGVGNLACYYQWARIICFVDPLLNPVLVAVRTPVLRRKLRHHLCGLLSVMMPWIDWRRRRNRRTGSSSVRKRSATTCGGFVNRKASSTTGTIESVTCRLDSVDESETGLKLFCNGRFRSSSTRQTRSVSAHNSII</sequence>
<keyword evidence="3 5" id="KW-1133">Transmembrane helix</keyword>
<reference evidence="8" key="1">
    <citation type="journal article" date="2013" name="Genetics">
        <title>The draft genome and transcriptome of Panagrellus redivivus are shaped by the harsh demands of a free-living lifestyle.</title>
        <authorList>
            <person name="Srinivasan J."/>
            <person name="Dillman A.R."/>
            <person name="Macchietto M.G."/>
            <person name="Heikkinen L."/>
            <person name="Lakso M."/>
            <person name="Fracchia K.M."/>
            <person name="Antoshechkin I."/>
            <person name="Mortazavi A."/>
            <person name="Wong G."/>
            <person name="Sternberg P.W."/>
        </authorList>
    </citation>
    <scope>NUCLEOTIDE SEQUENCE [LARGE SCALE GENOMIC DNA]</scope>
    <source>
        <strain evidence="8">MT8872</strain>
    </source>
</reference>
<comment type="subcellular location">
    <subcellularLocation>
        <location evidence="1">Membrane</location>
    </subcellularLocation>
</comment>
<dbReference type="Proteomes" id="UP000492821">
    <property type="component" value="Unassembled WGS sequence"/>
</dbReference>
<dbReference type="SUPFAM" id="SSF81321">
    <property type="entry name" value="Family A G protein-coupled receptor-like"/>
    <property type="match status" value="1"/>
</dbReference>
<evidence type="ECO:0000259" key="7">
    <source>
        <dbReference type="PROSITE" id="PS50262"/>
    </source>
</evidence>
<dbReference type="WBParaSite" id="Pan_g14281.t1">
    <property type="protein sequence ID" value="Pan_g14281.t1"/>
    <property type="gene ID" value="Pan_g14281"/>
</dbReference>
<name>A0A7E4UYD4_PANRE</name>
<feature type="transmembrane region" description="Helical" evidence="5">
    <location>
        <begin position="397"/>
        <end position="422"/>
    </location>
</feature>
<accession>A0A7E4UYD4</accession>
<dbReference type="GO" id="GO:0016020">
    <property type="term" value="C:membrane"/>
    <property type="evidence" value="ECO:0007669"/>
    <property type="project" value="UniProtKB-SubCell"/>
</dbReference>
<evidence type="ECO:0000256" key="5">
    <source>
        <dbReference type="SAM" id="Phobius"/>
    </source>
</evidence>
<feature type="domain" description="G-protein coupled receptors family 1 profile" evidence="7">
    <location>
        <begin position="376"/>
        <end position="690"/>
    </location>
</feature>
<evidence type="ECO:0000313" key="8">
    <source>
        <dbReference type="Proteomes" id="UP000492821"/>
    </source>
</evidence>
<feature type="signal peptide" evidence="6">
    <location>
        <begin position="1"/>
        <end position="22"/>
    </location>
</feature>
<evidence type="ECO:0000256" key="2">
    <source>
        <dbReference type="ARBA" id="ARBA00022692"/>
    </source>
</evidence>
<keyword evidence="2 5" id="KW-0812">Transmembrane</keyword>
<keyword evidence="8" id="KW-1185">Reference proteome</keyword>
<keyword evidence="6" id="KW-0732">Signal</keyword>
<keyword evidence="4 5" id="KW-0472">Membrane</keyword>
<evidence type="ECO:0000256" key="3">
    <source>
        <dbReference type="ARBA" id="ARBA00022989"/>
    </source>
</evidence>
<protein>
    <submittedName>
        <fullName evidence="9">G_PROTEIN_RECEP_F1_2 domain-containing protein</fullName>
    </submittedName>
</protein>
<proteinExistence type="predicted"/>
<evidence type="ECO:0000256" key="4">
    <source>
        <dbReference type="ARBA" id="ARBA00023136"/>
    </source>
</evidence>
<evidence type="ECO:0000313" key="9">
    <source>
        <dbReference type="WBParaSite" id="Pan_g14281.t1"/>
    </source>
</evidence>
<dbReference type="InterPro" id="IPR017452">
    <property type="entry name" value="GPCR_Rhodpsn_7TM"/>
</dbReference>
<dbReference type="Gene3D" id="1.20.1070.10">
    <property type="entry name" value="Rhodopsin 7-helix transmembrane proteins"/>
    <property type="match status" value="1"/>
</dbReference>
<feature type="transmembrane region" description="Helical" evidence="5">
    <location>
        <begin position="635"/>
        <end position="659"/>
    </location>
</feature>
<feature type="transmembrane region" description="Helical" evidence="5">
    <location>
        <begin position="360"/>
        <end position="385"/>
    </location>
</feature>
<evidence type="ECO:0000256" key="6">
    <source>
        <dbReference type="SAM" id="SignalP"/>
    </source>
</evidence>
<organism evidence="8 9">
    <name type="scientific">Panagrellus redivivus</name>
    <name type="common">Microworm</name>
    <dbReference type="NCBI Taxonomy" id="6233"/>
    <lineage>
        <taxon>Eukaryota</taxon>
        <taxon>Metazoa</taxon>
        <taxon>Ecdysozoa</taxon>
        <taxon>Nematoda</taxon>
        <taxon>Chromadorea</taxon>
        <taxon>Rhabditida</taxon>
        <taxon>Tylenchina</taxon>
        <taxon>Panagrolaimomorpha</taxon>
        <taxon>Panagrolaimoidea</taxon>
        <taxon>Panagrolaimidae</taxon>
        <taxon>Panagrellus</taxon>
    </lineage>
</organism>